<dbReference type="KEGG" id="cfus:CYFUS_007960"/>
<accession>A0A250JG85</accession>
<gene>
    <name evidence="2" type="ORF">CYFUS_007960</name>
</gene>
<dbReference type="Gene3D" id="2.40.10.220">
    <property type="entry name" value="predicted glycosyltransferase like domains"/>
    <property type="match status" value="1"/>
</dbReference>
<dbReference type="InterPro" id="IPR009875">
    <property type="entry name" value="PilZ_domain"/>
</dbReference>
<dbReference type="Pfam" id="PF07238">
    <property type="entry name" value="PilZ"/>
    <property type="match status" value="1"/>
</dbReference>
<dbReference type="EMBL" id="CP022098">
    <property type="protein sequence ID" value="ATB42482.1"/>
    <property type="molecule type" value="Genomic_DNA"/>
</dbReference>
<reference evidence="2 3" key="1">
    <citation type="submission" date="2017-06" db="EMBL/GenBank/DDBJ databases">
        <title>Sequencing and comparative analysis of myxobacterial genomes.</title>
        <authorList>
            <person name="Rupp O."/>
            <person name="Goesmann A."/>
            <person name="Sogaard-Andersen L."/>
        </authorList>
    </citation>
    <scope>NUCLEOTIDE SEQUENCE [LARGE SCALE GENOMIC DNA]</scope>
    <source>
        <strain evidence="2 3">DSM 52655</strain>
    </source>
</reference>
<dbReference type="RefSeq" id="WP_095990036.1">
    <property type="nucleotide sequence ID" value="NZ_CP022098.1"/>
</dbReference>
<evidence type="ECO:0000313" key="2">
    <source>
        <dbReference type="EMBL" id="ATB42482.1"/>
    </source>
</evidence>
<sequence>MSASSGDERRSSLRVSMRFRIRKAGSSDSFDSREGNISLGGFAWHGAALSVGTEVEARFKLPGTSEELQVRGQVLNVSYGARGTSAHVRFLDLSDEVERRISQYLEEVEQAESNQRGGS</sequence>
<dbReference type="Proteomes" id="UP000217257">
    <property type="component" value="Chromosome"/>
</dbReference>
<evidence type="ECO:0000259" key="1">
    <source>
        <dbReference type="Pfam" id="PF07238"/>
    </source>
</evidence>
<dbReference type="AlphaFoldDB" id="A0A250JG85"/>
<organism evidence="2 3">
    <name type="scientific">Cystobacter fuscus</name>
    <dbReference type="NCBI Taxonomy" id="43"/>
    <lineage>
        <taxon>Bacteria</taxon>
        <taxon>Pseudomonadati</taxon>
        <taxon>Myxococcota</taxon>
        <taxon>Myxococcia</taxon>
        <taxon>Myxococcales</taxon>
        <taxon>Cystobacterineae</taxon>
        <taxon>Archangiaceae</taxon>
        <taxon>Cystobacter</taxon>
    </lineage>
</organism>
<name>A0A250JG85_9BACT</name>
<proteinExistence type="predicted"/>
<dbReference type="GO" id="GO:0035438">
    <property type="term" value="F:cyclic-di-GMP binding"/>
    <property type="evidence" value="ECO:0007669"/>
    <property type="project" value="InterPro"/>
</dbReference>
<feature type="domain" description="PilZ" evidence="1">
    <location>
        <begin position="8"/>
        <end position="106"/>
    </location>
</feature>
<protein>
    <recommendedName>
        <fullName evidence="1">PilZ domain-containing protein</fullName>
    </recommendedName>
</protein>
<evidence type="ECO:0000313" key="3">
    <source>
        <dbReference type="Proteomes" id="UP000217257"/>
    </source>
</evidence>